<dbReference type="Proteomes" id="UP000708208">
    <property type="component" value="Unassembled WGS sequence"/>
</dbReference>
<name>A0A8J2P294_9HEXA</name>
<dbReference type="EMBL" id="CAJVCH010293553">
    <property type="protein sequence ID" value="CAG7785306.1"/>
    <property type="molecule type" value="Genomic_DNA"/>
</dbReference>
<organism evidence="1 2">
    <name type="scientific">Allacma fusca</name>
    <dbReference type="NCBI Taxonomy" id="39272"/>
    <lineage>
        <taxon>Eukaryota</taxon>
        <taxon>Metazoa</taxon>
        <taxon>Ecdysozoa</taxon>
        <taxon>Arthropoda</taxon>
        <taxon>Hexapoda</taxon>
        <taxon>Collembola</taxon>
        <taxon>Symphypleona</taxon>
        <taxon>Sminthuridae</taxon>
        <taxon>Allacma</taxon>
    </lineage>
</organism>
<dbReference type="AlphaFoldDB" id="A0A8J2P294"/>
<gene>
    <name evidence="1" type="ORF">AFUS01_LOCUS23938</name>
</gene>
<sequence>MLGDAALHRESELPPGPGALNLFADVPTNCAVFQTRYPQLHKIALVYRLPDASLHSPPDLPEEYHLEGARI</sequence>
<accession>A0A8J2P294</accession>
<protein>
    <submittedName>
        <fullName evidence="1">Uncharacterized protein</fullName>
    </submittedName>
</protein>
<evidence type="ECO:0000313" key="2">
    <source>
        <dbReference type="Proteomes" id="UP000708208"/>
    </source>
</evidence>
<keyword evidence="2" id="KW-1185">Reference proteome</keyword>
<reference evidence="1" key="1">
    <citation type="submission" date="2021-06" db="EMBL/GenBank/DDBJ databases">
        <authorList>
            <person name="Hodson N. C."/>
            <person name="Mongue J. A."/>
            <person name="Jaron S. K."/>
        </authorList>
    </citation>
    <scope>NUCLEOTIDE SEQUENCE</scope>
</reference>
<evidence type="ECO:0000313" key="1">
    <source>
        <dbReference type="EMBL" id="CAG7785306.1"/>
    </source>
</evidence>
<proteinExistence type="predicted"/>
<comment type="caution">
    <text evidence="1">The sequence shown here is derived from an EMBL/GenBank/DDBJ whole genome shotgun (WGS) entry which is preliminary data.</text>
</comment>